<dbReference type="SMART" id="SM00387">
    <property type="entry name" value="HATPase_c"/>
    <property type="match status" value="1"/>
</dbReference>
<gene>
    <name evidence="9" type="ordered locus">BN6_30130</name>
</gene>
<dbReference type="AlphaFoldDB" id="K0JRP0"/>
<organism evidence="9 10">
    <name type="scientific">Saccharothrix espanaensis (strain ATCC 51144 / DSM 44229 / JCM 9112 / NBRC 15066 / NRRL 15764)</name>
    <dbReference type="NCBI Taxonomy" id="1179773"/>
    <lineage>
        <taxon>Bacteria</taxon>
        <taxon>Bacillati</taxon>
        <taxon>Actinomycetota</taxon>
        <taxon>Actinomycetes</taxon>
        <taxon>Pseudonocardiales</taxon>
        <taxon>Pseudonocardiaceae</taxon>
        <taxon>Saccharothrix</taxon>
    </lineage>
</organism>
<feature type="transmembrane region" description="Helical" evidence="7">
    <location>
        <begin position="309"/>
        <end position="331"/>
    </location>
</feature>
<dbReference type="InterPro" id="IPR036890">
    <property type="entry name" value="HATPase_C_sf"/>
</dbReference>
<dbReference type="eggNOG" id="COG0642">
    <property type="taxonomic scope" value="Bacteria"/>
</dbReference>
<accession>K0JRP0</accession>
<evidence type="ECO:0000256" key="7">
    <source>
        <dbReference type="SAM" id="Phobius"/>
    </source>
</evidence>
<keyword evidence="5" id="KW-0418">Kinase</keyword>
<evidence type="ECO:0000313" key="9">
    <source>
        <dbReference type="EMBL" id="CCH30320.1"/>
    </source>
</evidence>
<evidence type="ECO:0000259" key="8">
    <source>
        <dbReference type="SMART" id="SM00387"/>
    </source>
</evidence>
<dbReference type="Proteomes" id="UP000006281">
    <property type="component" value="Chromosome"/>
</dbReference>
<dbReference type="KEGG" id="sesp:BN6_30130"/>
<dbReference type="Pfam" id="PF08376">
    <property type="entry name" value="NIT"/>
    <property type="match status" value="1"/>
</dbReference>
<dbReference type="Gene3D" id="3.30.565.10">
    <property type="entry name" value="Histidine kinase-like ATPase, C-terminal domain"/>
    <property type="match status" value="1"/>
</dbReference>
<keyword evidence="7" id="KW-1133">Transmembrane helix</keyword>
<dbReference type="RefSeq" id="WP_015100432.1">
    <property type="nucleotide sequence ID" value="NC_019673.1"/>
</dbReference>
<sequence>MKQKNKAETNQKTIRSRLTGVVVVPSVVLLVMWLAFSSYTVFDGFYTRAVAVSVKDASIPAVNAFVAIQRERQLAMTALSQKNPDLGALHEQQRVVDDTTGTMKAAFDAVSGNAPDEVTVKITDLNALLGELPQRRAGIESGKTDKNSVYKYYNSVVDAGTALFGTQARVVPDAVASQGGLNATDLFRAADWMSRASSIASGALTSGRPSPDDLLEFVHLVGSYRSQLVTTTPFAAERVRRDYRALTESDTWRRLSTLENELIATPSATVALEEWQSAAGPVSERLVDLATGQASNAADIGLERGNNRFVTVLIGALIALVVVLGGIVFAVRISNRLVNRALITRLAALKKDSLNLAHERLPDIVDRLREGKHVDVEVEVPPLDYGSDEIGQVADAFNAAQYTAVAAAVKESQAREGVNRVFLDIAHRNQGLVHRQLKILDKLEREEENPEQLDALFQLDHLATRARRNAENLIILAGEQPGRQWRKPVRLLDVLRAAVAETEQYVRVKVNPVPETALVGAAVADTIHLVAELVDNATAFSSPRSQVQVHASEVPQGIVVEIEDHGLGINPEDREQHNAMLADPPEFDAMRLRGESRLGLFVVARLAARRGIHVELRDSPYGGTLALVLIPSAIVAGPNSAVEPAETRELPRRTFPDDHVIPEQGDDSVRDARFPDTSRELEGFWAQAEAAANQHSLPADDRLKDRLDDRPADRVGDRPADRSGNLLTERPEPRPDDDHDLPQHSGDLQLPQRKRTTDWPADEPAAGAADRPELPRRRRQQNLAPQLVRNDFHPTPEPLAEVDVEQSAERVREGLSAFQRGTKDARRSDDALEP</sequence>
<feature type="transmembrane region" description="Helical" evidence="7">
    <location>
        <begin position="21"/>
        <end position="42"/>
    </location>
</feature>
<feature type="compositionally biased region" description="Basic and acidic residues" evidence="6">
    <location>
        <begin position="821"/>
        <end position="834"/>
    </location>
</feature>
<dbReference type="PANTHER" id="PTHR45436">
    <property type="entry name" value="SENSOR HISTIDINE KINASE YKOH"/>
    <property type="match status" value="1"/>
</dbReference>
<feature type="compositionally biased region" description="Basic and acidic residues" evidence="6">
    <location>
        <begin position="729"/>
        <end position="742"/>
    </location>
</feature>
<dbReference type="InterPro" id="IPR003594">
    <property type="entry name" value="HATPase_dom"/>
</dbReference>
<keyword evidence="10" id="KW-1185">Reference proteome</keyword>
<keyword evidence="7" id="KW-0812">Transmembrane</keyword>
<keyword evidence="9" id="KW-0067">ATP-binding</keyword>
<dbReference type="OrthoDB" id="3502710at2"/>
<dbReference type="SUPFAM" id="SSF55874">
    <property type="entry name" value="ATPase domain of HSP90 chaperone/DNA topoisomerase II/histidine kinase"/>
    <property type="match status" value="1"/>
</dbReference>
<dbReference type="GO" id="GO:0005886">
    <property type="term" value="C:plasma membrane"/>
    <property type="evidence" value="ECO:0007669"/>
    <property type="project" value="TreeGrafter"/>
</dbReference>
<feature type="domain" description="Histidine kinase/HSP90-like ATPase" evidence="8">
    <location>
        <begin position="522"/>
        <end position="634"/>
    </location>
</feature>
<keyword evidence="4" id="KW-0808">Transferase</keyword>
<keyword evidence="3" id="KW-0597">Phosphoprotein</keyword>
<name>K0JRP0_SACES</name>
<feature type="compositionally biased region" description="Basic and acidic residues" evidence="6">
    <location>
        <begin position="698"/>
        <end position="721"/>
    </location>
</feature>
<evidence type="ECO:0000313" key="10">
    <source>
        <dbReference type="Proteomes" id="UP000006281"/>
    </source>
</evidence>
<dbReference type="HOGENOM" id="CLU_002554_2_1_11"/>
<dbReference type="EC" id="2.7.13.3" evidence="2"/>
<evidence type="ECO:0000256" key="4">
    <source>
        <dbReference type="ARBA" id="ARBA00022679"/>
    </source>
</evidence>
<dbReference type="InterPro" id="IPR050428">
    <property type="entry name" value="TCS_sensor_his_kinase"/>
</dbReference>
<reference evidence="9 10" key="1">
    <citation type="journal article" date="2012" name="BMC Genomics">
        <title>Complete genome sequence of Saccharothrix espanaensis DSM 44229T and comparison to the other completely sequenced Pseudonocardiaceae.</title>
        <authorList>
            <person name="Strobel T."/>
            <person name="Al-Dilaimi A."/>
            <person name="Blom J."/>
            <person name="Gessner A."/>
            <person name="Kalinowski J."/>
            <person name="Luzhetska M."/>
            <person name="Puhler A."/>
            <person name="Szczepanowski R."/>
            <person name="Bechthold A."/>
            <person name="Ruckert C."/>
        </authorList>
    </citation>
    <scope>NUCLEOTIDE SEQUENCE [LARGE SCALE GENOMIC DNA]</scope>
    <source>
        <strain evidence="10">ATCC 51144 / DSM 44229 / JCM 9112 / NBRC 15066 / NRRL 15764</strain>
    </source>
</reference>
<dbReference type="PANTHER" id="PTHR45436:SF5">
    <property type="entry name" value="SENSOR HISTIDINE KINASE TRCS"/>
    <property type="match status" value="1"/>
</dbReference>
<keyword evidence="7" id="KW-0472">Membrane</keyword>
<dbReference type="GO" id="GO:0000160">
    <property type="term" value="P:phosphorelay signal transduction system"/>
    <property type="evidence" value="ECO:0007669"/>
    <property type="project" value="TreeGrafter"/>
</dbReference>
<dbReference type="InterPro" id="IPR013587">
    <property type="entry name" value="Nitrate/nitrite_sensing"/>
</dbReference>
<evidence type="ECO:0000256" key="5">
    <source>
        <dbReference type="ARBA" id="ARBA00022777"/>
    </source>
</evidence>
<feature type="region of interest" description="Disordered" evidence="6">
    <location>
        <begin position="641"/>
        <end position="673"/>
    </location>
</feature>
<dbReference type="Pfam" id="PF02518">
    <property type="entry name" value="HATPase_c"/>
    <property type="match status" value="1"/>
</dbReference>
<evidence type="ECO:0000256" key="2">
    <source>
        <dbReference type="ARBA" id="ARBA00012438"/>
    </source>
</evidence>
<keyword evidence="9" id="KW-0547">Nucleotide-binding</keyword>
<protein>
    <recommendedName>
        <fullName evidence="2">histidine kinase</fullName>
        <ecNumber evidence="2">2.7.13.3</ecNumber>
    </recommendedName>
</protein>
<evidence type="ECO:0000256" key="1">
    <source>
        <dbReference type="ARBA" id="ARBA00000085"/>
    </source>
</evidence>
<dbReference type="BioCyc" id="SESP1179773:BN6_RS14640-MONOMER"/>
<dbReference type="GO" id="GO:0005524">
    <property type="term" value="F:ATP binding"/>
    <property type="evidence" value="ECO:0007669"/>
    <property type="project" value="UniProtKB-KW"/>
</dbReference>
<comment type="catalytic activity">
    <reaction evidence="1">
        <text>ATP + protein L-histidine = ADP + protein N-phospho-L-histidine.</text>
        <dbReference type="EC" id="2.7.13.3"/>
    </reaction>
</comment>
<dbReference type="STRING" id="1179773.BN6_30130"/>
<dbReference type="PATRIC" id="fig|1179773.3.peg.3006"/>
<dbReference type="GO" id="GO:0004673">
    <property type="term" value="F:protein histidine kinase activity"/>
    <property type="evidence" value="ECO:0007669"/>
    <property type="project" value="UniProtKB-EC"/>
</dbReference>
<proteinExistence type="predicted"/>
<evidence type="ECO:0000256" key="6">
    <source>
        <dbReference type="SAM" id="MobiDB-lite"/>
    </source>
</evidence>
<evidence type="ECO:0000256" key="3">
    <source>
        <dbReference type="ARBA" id="ARBA00022553"/>
    </source>
</evidence>
<feature type="compositionally biased region" description="Basic and acidic residues" evidence="6">
    <location>
        <begin position="645"/>
        <end position="673"/>
    </location>
</feature>
<feature type="region of interest" description="Disordered" evidence="6">
    <location>
        <begin position="690"/>
        <end position="834"/>
    </location>
</feature>
<dbReference type="EMBL" id="HE804045">
    <property type="protein sequence ID" value="CCH30320.1"/>
    <property type="molecule type" value="Genomic_DNA"/>
</dbReference>